<proteinExistence type="predicted"/>
<evidence type="ECO:0000313" key="1">
    <source>
        <dbReference type="EMBL" id="CAI9171372.1"/>
    </source>
</evidence>
<sequence>MFQDSMGPREQDGCAMCRRPSGREAQLTVPAEQLLPEREPSELAAKAWSAAVSRAPQQRFYLILLSSLGTLTASGSSELSICLLRRCLPFCFEVWHPLCYPKLGHCVKIQ</sequence>
<accession>A0ABN8ZF01</accession>
<evidence type="ECO:0000313" key="2">
    <source>
        <dbReference type="Proteomes" id="UP001176941"/>
    </source>
</evidence>
<keyword evidence="2" id="KW-1185">Reference proteome</keyword>
<organism evidence="1 2">
    <name type="scientific">Rangifer tarandus platyrhynchus</name>
    <name type="common">Svalbard reindeer</name>
    <dbReference type="NCBI Taxonomy" id="3082113"/>
    <lineage>
        <taxon>Eukaryota</taxon>
        <taxon>Metazoa</taxon>
        <taxon>Chordata</taxon>
        <taxon>Craniata</taxon>
        <taxon>Vertebrata</taxon>
        <taxon>Euteleostomi</taxon>
        <taxon>Mammalia</taxon>
        <taxon>Eutheria</taxon>
        <taxon>Laurasiatheria</taxon>
        <taxon>Artiodactyla</taxon>
        <taxon>Ruminantia</taxon>
        <taxon>Pecora</taxon>
        <taxon>Cervidae</taxon>
        <taxon>Odocoileinae</taxon>
        <taxon>Rangifer</taxon>
    </lineage>
</organism>
<name>A0ABN8ZF01_RANTA</name>
<protein>
    <submittedName>
        <fullName evidence="1">Uncharacterized protein</fullName>
    </submittedName>
</protein>
<reference evidence="1" key="1">
    <citation type="submission" date="2023-04" db="EMBL/GenBank/DDBJ databases">
        <authorList>
            <consortium name="ELIXIR-Norway"/>
        </authorList>
    </citation>
    <scope>NUCLEOTIDE SEQUENCE [LARGE SCALE GENOMIC DNA]</scope>
</reference>
<gene>
    <name evidence="1" type="ORF">MRATA1EN1_LOCUS20334</name>
</gene>
<dbReference type="Proteomes" id="UP001176941">
    <property type="component" value="Chromosome 30"/>
</dbReference>
<dbReference type="EMBL" id="OX459966">
    <property type="protein sequence ID" value="CAI9171372.1"/>
    <property type="molecule type" value="Genomic_DNA"/>
</dbReference>